<dbReference type="Gene3D" id="2.40.50.140">
    <property type="entry name" value="Nucleic acid-binding proteins"/>
    <property type="match status" value="1"/>
</dbReference>
<dbReference type="InterPro" id="IPR010994">
    <property type="entry name" value="RuvA_2-like"/>
</dbReference>
<dbReference type="Pfam" id="PF01330">
    <property type="entry name" value="RuvA_N"/>
    <property type="match status" value="1"/>
</dbReference>
<dbReference type="HAMAP" id="MF_00031">
    <property type="entry name" value="DNA_HJ_migration_RuvA"/>
    <property type="match status" value="1"/>
</dbReference>
<comment type="function">
    <text evidence="6">The RuvA-RuvB-RuvC complex processes Holliday junction (HJ) DNA during genetic recombination and DNA repair, while the RuvA-RuvB complex plays an important role in the rescue of blocked DNA replication forks via replication fork reversal (RFR). RuvA specifically binds to HJ cruciform DNA, conferring on it an open structure. The RuvB hexamer acts as an ATP-dependent pump, pulling dsDNA into and through the RuvAB complex. HJ branch migration allows RuvC to scan DNA until it finds its consensus sequence, where it cleaves and resolves the cruciform DNA.</text>
</comment>
<dbReference type="InterPro" id="IPR000085">
    <property type="entry name" value="RuvA"/>
</dbReference>
<feature type="region of interest" description="Domain I" evidence="6">
    <location>
        <begin position="1"/>
        <end position="64"/>
    </location>
</feature>
<keyword evidence="4 6" id="KW-0233">DNA recombination</keyword>
<keyword evidence="5 6" id="KW-0234">DNA repair</keyword>
<dbReference type="Proteomes" id="UP001302494">
    <property type="component" value="Chromosome"/>
</dbReference>
<dbReference type="GO" id="GO:0005524">
    <property type="term" value="F:ATP binding"/>
    <property type="evidence" value="ECO:0007669"/>
    <property type="project" value="InterPro"/>
</dbReference>
<dbReference type="CDD" id="cd14332">
    <property type="entry name" value="UBA_RuvA_C"/>
    <property type="match status" value="1"/>
</dbReference>
<dbReference type="NCBIfam" id="TIGR00084">
    <property type="entry name" value="ruvA"/>
    <property type="match status" value="1"/>
</dbReference>
<dbReference type="InterPro" id="IPR003583">
    <property type="entry name" value="Hlx-hairpin-Hlx_DNA-bd_motif"/>
</dbReference>
<dbReference type="GO" id="GO:0000400">
    <property type="term" value="F:four-way junction DNA binding"/>
    <property type="evidence" value="ECO:0007669"/>
    <property type="project" value="UniProtKB-UniRule"/>
</dbReference>
<evidence type="ECO:0000256" key="6">
    <source>
        <dbReference type="HAMAP-Rule" id="MF_00031"/>
    </source>
</evidence>
<dbReference type="GO" id="GO:0006281">
    <property type="term" value="P:DNA repair"/>
    <property type="evidence" value="ECO:0007669"/>
    <property type="project" value="UniProtKB-UniRule"/>
</dbReference>
<reference evidence="8 9" key="1">
    <citation type="submission" date="2023-01" db="EMBL/GenBank/DDBJ databases">
        <title>Cultivation and genomic characterization of new, ubiquitous marine nitrite-oxidizing bacteria from the Nitrospirales.</title>
        <authorList>
            <person name="Mueller A.J."/>
            <person name="Daebeler A."/>
            <person name="Herbold C.W."/>
            <person name="Kirkegaard R.H."/>
            <person name="Daims H."/>
        </authorList>
    </citation>
    <scope>NUCLEOTIDE SEQUENCE [LARGE SCALE GENOMIC DNA]</scope>
    <source>
        <strain evidence="8 9">DK</strain>
    </source>
</reference>
<dbReference type="Gene3D" id="1.10.150.20">
    <property type="entry name" value="5' to 3' exonuclease, C-terminal subdomain"/>
    <property type="match status" value="1"/>
</dbReference>
<feature type="domain" description="Helix-hairpin-helix DNA-binding motif class 1" evidence="7">
    <location>
        <begin position="108"/>
        <end position="127"/>
    </location>
</feature>
<evidence type="ECO:0000256" key="1">
    <source>
        <dbReference type="ARBA" id="ARBA00022490"/>
    </source>
</evidence>
<dbReference type="GO" id="GO:0005737">
    <property type="term" value="C:cytoplasm"/>
    <property type="evidence" value="ECO:0007669"/>
    <property type="project" value="UniProtKB-SubCell"/>
</dbReference>
<dbReference type="GO" id="GO:0009379">
    <property type="term" value="C:Holliday junction helicase complex"/>
    <property type="evidence" value="ECO:0007669"/>
    <property type="project" value="InterPro"/>
</dbReference>
<keyword evidence="2 6" id="KW-0227">DNA damage</keyword>
<feature type="domain" description="Helix-hairpin-helix DNA-binding motif class 1" evidence="7">
    <location>
        <begin position="73"/>
        <end position="92"/>
    </location>
</feature>
<protein>
    <recommendedName>
        <fullName evidence="6">Holliday junction branch migration complex subunit RuvA</fullName>
    </recommendedName>
</protein>
<dbReference type="GO" id="GO:0048476">
    <property type="term" value="C:Holliday junction resolvase complex"/>
    <property type="evidence" value="ECO:0007669"/>
    <property type="project" value="UniProtKB-UniRule"/>
</dbReference>
<keyword evidence="3 6" id="KW-0238">DNA-binding</keyword>
<gene>
    <name evidence="6 8" type="primary">ruvA</name>
    <name evidence="8" type="ORF">PQG83_13875</name>
</gene>
<dbReference type="SMART" id="SM00278">
    <property type="entry name" value="HhH1"/>
    <property type="match status" value="2"/>
</dbReference>
<proteinExistence type="inferred from homology"/>
<evidence type="ECO:0000256" key="4">
    <source>
        <dbReference type="ARBA" id="ARBA00023172"/>
    </source>
</evidence>
<dbReference type="Pfam" id="PF14520">
    <property type="entry name" value="HHH_5"/>
    <property type="match status" value="1"/>
</dbReference>
<keyword evidence="1 6" id="KW-0963">Cytoplasm</keyword>
<dbReference type="SUPFAM" id="SSF47781">
    <property type="entry name" value="RuvA domain 2-like"/>
    <property type="match status" value="1"/>
</dbReference>
<keyword evidence="9" id="KW-1185">Reference proteome</keyword>
<sequence length="203" mass="21762">MIASLSGTLVSKTPQDAVISVQGVGYHVFIALSTYFSLPEINSTVQVFVSTHLRNDTIQLFGFSTTEEKQAFSLLTTISGVGPKLALSALSTLSIPDLCTAIETGDLEILGSIPGVGKKSASRIVLELKDKTNRIMLPDSHKPSPAPTEPTNFLQEEAASALINLGYRAPEVKKAMNLATAKLDEAYELEDLIRTTLKELAKG</sequence>
<evidence type="ECO:0000259" key="7">
    <source>
        <dbReference type="SMART" id="SM00278"/>
    </source>
</evidence>
<comment type="similarity">
    <text evidence="6">Belongs to the RuvA family.</text>
</comment>
<feature type="region of interest" description="Domain III" evidence="6">
    <location>
        <begin position="148"/>
        <end position="203"/>
    </location>
</feature>
<dbReference type="InterPro" id="IPR013849">
    <property type="entry name" value="DNA_helicase_Holl-junc_RuvA_I"/>
</dbReference>
<evidence type="ECO:0000256" key="5">
    <source>
        <dbReference type="ARBA" id="ARBA00023204"/>
    </source>
</evidence>
<dbReference type="InterPro" id="IPR012340">
    <property type="entry name" value="NA-bd_OB-fold"/>
</dbReference>
<evidence type="ECO:0000313" key="8">
    <source>
        <dbReference type="EMBL" id="WNM60843.1"/>
    </source>
</evidence>
<comment type="subcellular location">
    <subcellularLocation>
        <location evidence="6">Cytoplasm</location>
    </subcellularLocation>
</comment>
<dbReference type="SUPFAM" id="SSF46929">
    <property type="entry name" value="DNA helicase RuvA subunit, C-terminal domain"/>
    <property type="match status" value="1"/>
</dbReference>
<name>A0AA96GKR6_9BACT</name>
<dbReference type="Pfam" id="PF07499">
    <property type="entry name" value="RuvA_C"/>
    <property type="match status" value="1"/>
</dbReference>
<dbReference type="EMBL" id="CP116968">
    <property type="protein sequence ID" value="WNM60843.1"/>
    <property type="molecule type" value="Genomic_DNA"/>
</dbReference>
<evidence type="ECO:0000256" key="2">
    <source>
        <dbReference type="ARBA" id="ARBA00022763"/>
    </source>
</evidence>
<comment type="caution">
    <text evidence="6">Lacks conserved residue(s) required for the propagation of feature annotation.</text>
</comment>
<evidence type="ECO:0000313" key="9">
    <source>
        <dbReference type="Proteomes" id="UP001302494"/>
    </source>
</evidence>
<dbReference type="KEGG" id="nneo:PQG83_13875"/>
<dbReference type="RefSeq" id="WP_312742166.1">
    <property type="nucleotide sequence ID" value="NZ_CP116968.1"/>
</dbReference>
<dbReference type="AlphaFoldDB" id="A0AA96GKR6"/>
<evidence type="ECO:0000256" key="3">
    <source>
        <dbReference type="ARBA" id="ARBA00023125"/>
    </source>
</evidence>
<dbReference type="GO" id="GO:0009378">
    <property type="term" value="F:four-way junction helicase activity"/>
    <property type="evidence" value="ECO:0007669"/>
    <property type="project" value="InterPro"/>
</dbReference>
<dbReference type="InterPro" id="IPR036267">
    <property type="entry name" value="RuvA_C_sf"/>
</dbReference>
<organism evidence="8 9">
    <name type="scientific">Candidatus Nitrospira neomarina</name>
    <dbReference type="NCBI Taxonomy" id="3020899"/>
    <lineage>
        <taxon>Bacteria</taxon>
        <taxon>Pseudomonadati</taxon>
        <taxon>Nitrospirota</taxon>
        <taxon>Nitrospiria</taxon>
        <taxon>Nitrospirales</taxon>
        <taxon>Nitrospiraceae</taxon>
        <taxon>Nitrospira</taxon>
    </lineage>
</organism>
<accession>A0AA96GKR6</accession>
<comment type="subunit">
    <text evidence="6">Homotetramer. Forms an RuvA(8)-RuvB(12)-Holliday junction (HJ) complex. HJ DNA is sandwiched between 2 RuvA tetramers; dsDNA enters through RuvA and exits via RuvB. An RuvB hexamer assembles on each DNA strand where it exits the tetramer. Each RuvB hexamer is contacted by two RuvA subunits (via domain III) on 2 adjacent RuvB subunits; this complex drives branch migration. In the full resolvosome a probable DNA-RuvA(4)-RuvB(12)-RuvC(2) complex forms which resolves the HJ.</text>
</comment>
<comment type="domain">
    <text evidence="6">Has three domains with a flexible linker between the domains II and III and assumes an 'L' shape. Domain III is highly mobile and contacts RuvB.</text>
</comment>
<dbReference type="SUPFAM" id="SSF50249">
    <property type="entry name" value="Nucleic acid-binding proteins"/>
    <property type="match status" value="1"/>
</dbReference>
<dbReference type="InterPro" id="IPR011114">
    <property type="entry name" value="RuvA_C"/>
</dbReference>
<dbReference type="GO" id="GO:0006310">
    <property type="term" value="P:DNA recombination"/>
    <property type="evidence" value="ECO:0007669"/>
    <property type="project" value="UniProtKB-UniRule"/>
</dbReference>
<dbReference type="Gene3D" id="1.10.8.10">
    <property type="entry name" value="DNA helicase RuvA subunit, C-terminal domain"/>
    <property type="match status" value="1"/>
</dbReference>